<dbReference type="SUPFAM" id="SSF47384">
    <property type="entry name" value="Homodimeric domain of signal transducing histidine kinase"/>
    <property type="match status" value="1"/>
</dbReference>
<comment type="catalytic activity">
    <reaction evidence="1">
        <text>ATP + protein L-histidine = ADP + protein N-phospho-L-histidine.</text>
        <dbReference type="EC" id="2.7.13.3"/>
    </reaction>
</comment>
<evidence type="ECO:0000256" key="7">
    <source>
        <dbReference type="SAM" id="SignalP"/>
    </source>
</evidence>
<keyword evidence="11" id="KW-1185">Reference proteome</keyword>
<dbReference type="InterPro" id="IPR004358">
    <property type="entry name" value="Sig_transdc_His_kin-like_C"/>
</dbReference>
<sequence>MRWMLLLLLALVPLPPARAGLPETPQLRQLTVADGLPSNIVYQIAQDQNGYLWLATADGLVRYDGAGFRIWRQGEGLRENVVSSVAVDADNRVWVGTLGAGVALLDREREQFRYFDARSVAGIGGDHIWSLLPTDDGALWFGTHDAGLHRMDRDGRVTRFMPQPDDPRSLPGAGVTDLQIAPDGSLWVATDHGVARWTGHDFERLPDAAHPEMYVTSIRFDRAGNLWIATVMGAGIYRPDGSWSLDPWGLRQQVPVYGLLMEDSSGIHWLDTYDGMRRGEEGETFEVPLYSNLTRGRVKPQWANALQDSEGGLWFASIDSGLWYLPPTWRQFSVLNKVEGVATSLGNTQVFDVAPSTSGDMWLVGSSGALDRLDPETGLVRRILEDVGNGTVAYAVAEAFDGQVWVGYPGGLLRYDPASGAVRRWGADAGSDATAPADIDAIAQAADGSLWIGQGARGVQVRSPEGRVIRNIGFDGQHGLAAGRAYSQLDLGPDGRIWLACDGGVLAWDAGTGRFQPVPGLPQSQVDAFATDGEGLLWLALPGALEGYRQQAGQYRRVQRLGAEAGLPQVMLTGLTVDRRGILWAASNRGLARIDPVQPTVRVYGIHDGLPGQEILSDPVKRLQDGRLVVSASHGLVIFDPLSLRPATTAPPLVVDAITVRRASGPLALPLGQPFQLQHFQLEHGDRDLQVTARLISYSNVQGHRYRFRLSDFDSDWVEVGASGERTFSQLPPGHYRLEVAGKTADNVWSQVQTIAFTVAPPWWRTWWASLAAAAVAIALLGGLALAYRRRLRRRSAWQLAVHKHELAQQASEAKTRFLATLGHEVRTPMTGVLGMSELLLATPLDDTQRGYTQSIQRAGTHLLRLVNDALDLARIEAGKMELQSVAFDLHGLLDDVIALMAPVAEKRGLAFSARLAPTLPPMVRGDPLRLRQILLNLLGNAIKFTEQGQVSLCADPLADQRVRLEISDTGPGINAEQQARLFQRFEQAEGARTAARYGGSGLGLAICQELAAAMGGWIGVESTPGVGTRFVVELPLPATAAPLPRKAQAPPLPARALMVLLVEDDATVAQVIAGLLRARGHRVSHAAHGLAALTEATTQQFDIALLDLDLPGIDGLMLARQLRQGGFAAPLLAITARADAEAEPQARAAGFDGFLRKPVTGDMLAEAIAQLMAHTETP</sequence>
<dbReference type="CDD" id="cd16922">
    <property type="entry name" value="HATPase_EvgS-ArcB-TorS-like"/>
    <property type="match status" value="1"/>
</dbReference>
<dbReference type="InterPro" id="IPR011123">
    <property type="entry name" value="Y_Y_Y"/>
</dbReference>
<dbReference type="CDD" id="cd00082">
    <property type="entry name" value="HisKA"/>
    <property type="match status" value="1"/>
</dbReference>
<protein>
    <recommendedName>
        <fullName evidence="2">histidine kinase</fullName>
        <ecNumber evidence="2">2.7.13.3</ecNumber>
    </recommendedName>
</protein>
<feature type="signal peptide" evidence="7">
    <location>
        <begin position="1"/>
        <end position="19"/>
    </location>
</feature>
<evidence type="ECO:0000259" key="9">
    <source>
        <dbReference type="PROSITE" id="PS50110"/>
    </source>
</evidence>
<name>A0A286DCQ0_9GAMM</name>
<keyword evidence="3 5" id="KW-0597">Phosphoprotein</keyword>
<dbReference type="Gene3D" id="3.40.50.2300">
    <property type="match status" value="1"/>
</dbReference>
<dbReference type="PANTHER" id="PTHR43547">
    <property type="entry name" value="TWO-COMPONENT HISTIDINE KINASE"/>
    <property type="match status" value="1"/>
</dbReference>
<evidence type="ECO:0000259" key="8">
    <source>
        <dbReference type="PROSITE" id="PS50109"/>
    </source>
</evidence>
<dbReference type="InterPro" id="IPR036097">
    <property type="entry name" value="HisK_dim/P_sf"/>
</dbReference>
<reference evidence="10 11" key="1">
    <citation type="submission" date="2017-09" db="EMBL/GenBank/DDBJ databases">
        <authorList>
            <person name="Ehlers B."/>
            <person name="Leendertz F.H."/>
        </authorList>
    </citation>
    <scope>NUCLEOTIDE SEQUENCE [LARGE SCALE GENOMIC DNA]</scope>
    <source>
        <strain evidence="10 11">CGMCC 1.10978</strain>
    </source>
</reference>
<dbReference type="Gene3D" id="3.30.565.10">
    <property type="entry name" value="Histidine kinase-like ATPase, C-terminal domain"/>
    <property type="match status" value="1"/>
</dbReference>
<dbReference type="PRINTS" id="PR00344">
    <property type="entry name" value="BCTRLSENSOR"/>
</dbReference>
<evidence type="ECO:0000256" key="5">
    <source>
        <dbReference type="PROSITE-ProRule" id="PRU00169"/>
    </source>
</evidence>
<keyword evidence="6" id="KW-0812">Transmembrane</keyword>
<dbReference type="Proteomes" id="UP000219374">
    <property type="component" value="Unassembled WGS sequence"/>
</dbReference>
<gene>
    <name evidence="10" type="ORF">SAMN06296416_109109</name>
</gene>
<proteinExistence type="predicted"/>
<dbReference type="OrthoDB" id="176203at2"/>
<evidence type="ECO:0000256" key="6">
    <source>
        <dbReference type="SAM" id="Phobius"/>
    </source>
</evidence>
<dbReference type="InterPro" id="IPR005467">
    <property type="entry name" value="His_kinase_dom"/>
</dbReference>
<dbReference type="CDD" id="cd17546">
    <property type="entry name" value="REC_hyHK_CKI1_RcsC-like"/>
    <property type="match status" value="1"/>
</dbReference>
<dbReference type="SMART" id="SM00448">
    <property type="entry name" value="REC"/>
    <property type="match status" value="1"/>
</dbReference>
<dbReference type="PROSITE" id="PS50109">
    <property type="entry name" value="HIS_KIN"/>
    <property type="match status" value="1"/>
</dbReference>
<dbReference type="SMART" id="SM00388">
    <property type="entry name" value="HisKA"/>
    <property type="match status" value="1"/>
</dbReference>
<feature type="transmembrane region" description="Helical" evidence="6">
    <location>
        <begin position="767"/>
        <end position="788"/>
    </location>
</feature>
<dbReference type="InterPro" id="IPR003594">
    <property type="entry name" value="HATPase_dom"/>
</dbReference>
<dbReference type="FunFam" id="3.30.565.10:FF:000010">
    <property type="entry name" value="Sensor histidine kinase RcsC"/>
    <property type="match status" value="1"/>
</dbReference>
<dbReference type="Pfam" id="PF02518">
    <property type="entry name" value="HATPase_c"/>
    <property type="match status" value="1"/>
</dbReference>
<dbReference type="FunFam" id="3.40.50.2300:FF:000323">
    <property type="entry name" value="Hybrid sensor histidine kinase/response regulator"/>
    <property type="match status" value="1"/>
</dbReference>
<dbReference type="InterPro" id="IPR011110">
    <property type="entry name" value="Reg_prop"/>
</dbReference>
<dbReference type="Pfam" id="PF00072">
    <property type="entry name" value="Response_reg"/>
    <property type="match status" value="1"/>
</dbReference>
<keyword evidence="7" id="KW-0732">Signal</keyword>
<evidence type="ECO:0000313" key="10">
    <source>
        <dbReference type="EMBL" id="SOD56389.1"/>
    </source>
</evidence>
<dbReference type="InterPro" id="IPR015943">
    <property type="entry name" value="WD40/YVTN_repeat-like_dom_sf"/>
</dbReference>
<dbReference type="SUPFAM" id="SSF52172">
    <property type="entry name" value="CheY-like"/>
    <property type="match status" value="1"/>
</dbReference>
<dbReference type="FunFam" id="1.10.287.130:FF:000028">
    <property type="entry name" value="Hybrid signal transduction histidine kinase"/>
    <property type="match status" value="1"/>
</dbReference>
<dbReference type="Gene3D" id="1.10.287.130">
    <property type="match status" value="1"/>
</dbReference>
<dbReference type="SUPFAM" id="SSF63829">
    <property type="entry name" value="Calcium-dependent phosphotriesterase"/>
    <property type="match status" value="3"/>
</dbReference>
<dbReference type="SMART" id="SM00387">
    <property type="entry name" value="HATPase_c"/>
    <property type="match status" value="1"/>
</dbReference>
<feature type="chain" id="PRO_5012470812" description="histidine kinase" evidence="7">
    <location>
        <begin position="20"/>
        <end position="1179"/>
    </location>
</feature>
<dbReference type="PANTHER" id="PTHR43547:SF2">
    <property type="entry name" value="HYBRID SIGNAL TRANSDUCTION HISTIDINE KINASE C"/>
    <property type="match status" value="1"/>
</dbReference>
<dbReference type="InterPro" id="IPR001789">
    <property type="entry name" value="Sig_transdc_resp-reg_receiver"/>
</dbReference>
<dbReference type="AlphaFoldDB" id="A0A286DCQ0"/>
<feature type="domain" description="Response regulatory" evidence="9">
    <location>
        <begin position="1059"/>
        <end position="1173"/>
    </location>
</feature>
<dbReference type="InterPro" id="IPR036890">
    <property type="entry name" value="HATPase_C_sf"/>
</dbReference>
<dbReference type="Gene3D" id="2.60.40.10">
    <property type="entry name" value="Immunoglobulins"/>
    <property type="match status" value="1"/>
</dbReference>
<evidence type="ECO:0000256" key="2">
    <source>
        <dbReference type="ARBA" id="ARBA00012438"/>
    </source>
</evidence>
<keyword evidence="4" id="KW-0902">Two-component regulatory system</keyword>
<dbReference type="InterPro" id="IPR003661">
    <property type="entry name" value="HisK_dim/P_dom"/>
</dbReference>
<feature type="domain" description="Histidine kinase" evidence="8">
    <location>
        <begin position="821"/>
        <end position="1039"/>
    </location>
</feature>
<dbReference type="Pfam" id="PF00512">
    <property type="entry name" value="HisKA"/>
    <property type="match status" value="1"/>
</dbReference>
<evidence type="ECO:0000256" key="4">
    <source>
        <dbReference type="ARBA" id="ARBA00023012"/>
    </source>
</evidence>
<dbReference type="PROSITE" id="PS50110">
    <property type="entry name" value="RESPONSE_REGULATORY"/>
    <property type="match status" value="1"/>
</dbReference>
<organism evidence="10 11">
    <name type="scientific">Pseudoxanthomonas wuyuanensis</name>
    <dbReference type="NCBI Taxonomy" id="1073196"/>
    <lineage>
        <taxon>Bacteria</taxon>
        <taxon>Pseudomonadati</taxon>
        <taxon>Pseudomonadota</taxon>
        <taxon>Gammaproteobacteria</taxon>
        <taxon>Lysobacterales</taxon>
        <taxon>Lysobacteraceae</taxon>
        <taxon>Pseudoxanthomonas</taxon>
    </lineage>
</organism>
<dbReference type="Gene3D" id="2.130.10.10">
    <property type="entry name" value="YVTN repeat-like/Quinoprotein amine dehydrogenase"/>
    <property type="match status" value="2"/>
</dbReference>
<dbReference type="EMBL" id="OCND01000009">
    <property type="protein sequence ID" value="SOD56389.1"/>
    <property type="molecule type" value="Genomic_DNA"/>
</dbReference>
<dbReference type="InterPro" id="IPR011006">
    <property type="entry name" value="CheY-like_superfamily"/>
</dbReference>
<evidence type="ECO:0000256" key="3">
    <source>
        <dbReference type="ARBA" id="ARBA00022553"/>
    </source>
</evidence>
<accession>A0A286DCQ0</accession>
<dbReference type="SUPFAM" id="SSF55874">
    <property type="entry name" value="ATPase domain of HSP90 chaperone/DNA topoisomerase II/histidine kinase"/>
    <property type="match status" value="1"/>
</dbReference>
<dbReference type="Pfam" id="PF07494">
    <property type="entry name" value="Reg_prop"/>
    <property type="match status" value="3"/>
</dbReference>
<dbReference type="InterPro" id="IPR013783">
    <property type="entry name" value="Ig-like_fold"/>
</dbReference>
<evidence type="ECO:0000256" key="1">
    <source>
        <dbReference type="ARBA" id="ARBA00000085"/>
    </source>
</evidence>
<evidence type="ECO:0000313" key="11">
    <source>
        <dbReference type="Proteomes" id="UP000219374"/>
    </source>
</evidence>
<keyword evidence="6" id="KW-1133">Transmembrane helix</keyword>
<dbReference type="GO" id="GO:0000155">
    <property type="term" value="F:phosphorelay sensor kinase activity"/>
    <property type="evidence" value="ECO:0007669"/>
    <property type="project" value="InterPro"/>
</dbReference>
<keyword evidence="6" id="KW-0472">Membrane</keyword>
<dbReference type="Pfam" id="PF07495">
    <property type="entry name" value="Y_Y_Y"/>
    <property type="match status" value="1"/>
</dbReference>
<dbReference type="RefSeq" id="WP_097123113.1">
    <property type="nucleotide sequence ID" value="NZ_OCND01000009.1"/>
</dbReference>
<feature type="modified residue" description="4-aspartylphosphate" evidence="5">
    <location>
        <position position="1108"/>
    </location>
</feature>
<dbReference type="EC" id="2.7.13.3" evidence="2"/>